<dbReference type="Gene3D" id="1.10.150.240">
    <property type="entry name" value="Putative phosphatase, domain 2"/>
    <property type="match status" value="1"/>
</dbReference>
<proteinExistence type="predicted"/>
<dbReference type="InterPro" id="IPR041492">
    <property type="entry name" value="HAD_2"/>
</dbReference>
<dbReference type="SFLD" id="SFLDG01129">
    <property type="entry name" value="C1.5:_HAD__Beta-PGM__Phosphata"/>
    <property type="match status" value="1"/>
</dbReference>
<dbReference type="InterPro" id="IPR036412">
    <property type="entry name" value="HAD-like_sf"/>
</dbReference>
<dbReference type="EMBL" id="QGGY01000001">
    <property type="protein sequence ID" value="PWJ79336.1"/>
    <property type="molecule type" value="Genomic_DNA"/>
</dbReference>
<gene>
    <name evidence="1" type="ORF">C7383_101717</name>
</gene>
<dbReference type="InterPro" id="IPR023198">
    <property type="entry name" value="PGP-like_dom2"/>
</dbReference>
<evidence type="ECO:0000313" key="1">
    <source>
        <dbReference type="EMBL" id="PWJ79336.1"/>
    </source>
</evidence>
<dbReference type="Gene3D" id="3.40.50.1000">
    <property type="entry name" value="HAD superfamily/HAD-like"/>
    <property type="match status" value="1"/>
</dbReference>
<dbReference type="AlphaFoldDB" id="A0AB73TB01"/>
<protein>
    <submittedName>
        <fullName evidence="1">HAD superfamily hydrolase (TIGR01509 family)</fullName>
    </submittedName>
</protein>
<dbReference type="PANTHER" id="PTHR18901">
    <property type="entry name" value="2-DEOXYGLUCOSE-6-PHOSPHATE PHOSPHATASE 2"/>
    <property type="match status" value="1"/>
</dbReference>
<name>A0AB73TB01_9FIRM</name>
<dbReference type="InterPro" id="IPR006439">
    <property type="entry name" value="HAD-SF_hydro_IA"/>
</dbReference>
<dbReference type="InterPro" id="IPR023214">
    <property type="entry name" value="HAD_sf"/>
</dbReference>
<keyword evidence="1" id="KW-0378">Hydrolase</keyword>
<dbReference type="SFLD" id="SFLDS00003">
    <property type="entry name" value="Haloacid_Dehalogenase"/>
    <property type="match status" value="1"/>
</dbReference>
<comment type="caution">
    <text evidence="1">The sequence shown here is derived from an EMBL/GenBank/DDBJ whole genome shotgun (WGS) entry which is preliminary data.</text>
</comment>
<organism evidence="1 2">
    <name type="scientific">Murimonas intestini</name>
    <dbReference type="NCBI Taxonomy" id="1337051"/>
    <lineage>
        <taxon>Bacteria</taxon>
        <taxon>Bacillati</taxon>
        <taxon>Bacillota</taxon>
        <taxon>Clostridia</taxon>
        <taxon>Lachnospirales</taxon>
        <taxon>Lachnospiraceae</taxon>
        <taxon>Murimonas</taxon>
    </lineage>
</organism>
<sequence length="231" mass="26416">MYMKKKGILDNIKAVIFDLDGTLVDSMWMWKDIDIEYLGKYHLSLPESLQQDIEGMSFTETAAYFKENFDLPRTLEEIKQDWMDMAYEKYRYHVPLKPGAGHFLEDMHSRDIRMGIATSNGRGLVDAVLEARKLGGYFHSVCTACEVAKGKPSPDIYLKVASDLDVKPENCLVFEDIPMGILAGKNAGMSVCAVEDEFSAHQRDKKRAWADYYIETYDDIYTNTYEVLGNE</sequence>
<keyword evidence="2" id="KW-1185">Reference proteome</keyword>
<dbReference type="NCBIfam" id="TIGR01509">
    <property type="entry name" value="HAD-SF-IA-v3"/>
    <property type="match status" value="1"/>
</dbReference>
<dbReference type="SUPFAM" id="SSF56784">
    <property type="entry name" value="HAD-like"/>
    <property type="match status" value="1"/>
</dbReference>
<dbReference type="SFLD" id="SFLDG01135">
    <property type="entry name" value="C1.5.6:_HAD__Beta-PGM__Phospha"/>
    <property type="match status" value="1"/>
</dbReference>
<evidence type="ECO:0000313" key="2">
    <source>
        <dbReference type="Proteomes" id="UP000245412"/>
    </source>
</evidence>
<dbReference type="PANTHER" id="PTHR18901:SF38">
    <property type="entry name" value="PSEUDOURIDINE-5'-PHOSPHATASE"/>
    <property type="match status" value="1"/>
</dbReference>
<dbReference type="GO" id="GO:0016791">
    <property type="term" value="F:phosphatase activity"/>
    <property type="evidence" value="ECO:0007669"/>
    <property type="project" value="TreeGrafter"/>
</dbReference>
<accession>A0AB73TB01</accession>
<dbReference type="PRINTS" id="PR00413">
    <property type="entry name" value="HADHALOGNASE"/>
</dbReference>
<dbReference type="Pfam" id="PF13419">
    <property type="entry name" value="HAD_2"/>
    <property type="match status" value="1"/>
</dbReference>
<dbReference type="CDD" id="cd07505">
    <property type="entry name" value="HAD_BPGM-like"/>
    <property type="match status" value="1"/>
</dbReference>
<reference evidence="1 2" key="1">
    <citation type="submission" date="2018-05" db="EMBL/GenBank/DDBJ databases">
        <authorList>
            <person name="Goeker M."/>
            <person name="Huntemann M."/>
            <person name="Clum A."/>
            <person name="Pillay M."/>
            <person name="Palaniappan K."/>
            <person name="Varghese N."/>
            <person name="Mikhailova N."/>
            <person name="Stamatis D."/>
            <person name="Reddy T."/>
            <person name="Daum C."/>
            <person name="Shapiro N."/>
            <person name="Ivanova N."/>
            <person name="Kyrpides N."/>
            <person name="Woyke T."/>
        </authorList>
    </citation>
    <scope>NUCLEOTIDE SEQUENCE [LARGE SCALE GENOMIC DNA]</scope>
    <source>
        <strain evidence="1 2">DSM 26524</strain>
    </source>
</reference>
<dbReference type="Proteomes" id="UP000245412">
    <property type="component" value="Unassembled WGS sequence"/>
</dbReference>